<keyword evidence="1" id="KW-0812">Transmembrane</keyword>
<feature type="transmembrane region" description="Helical" evidence="1">
    <location>
        <begin position="73"/>
        <end position="90"/>
    </location>
</feature>
<evidence type="ECO:0000313" key="2">
    <source>
        <dbReference type="EMBL" id="MZR14124.1"/>
    </source>
</evidence>
<dbReference type="EMBL" id="WTUX01000017">
    <property type="protein sequence ID" value="MZR14124.1"/>
    <property type="molecule type" value="Genomic_DNA"/>
</dbReference>
<protein>
    <submittedName>
        <fullName evidence="2">DUF454 family protein</fullName>
    </submittedName>
</protein>
<keyword evidence="1" id="KW-0472">Membrane</keyword>
<evidence type="ECO:0000313" key="3">
    <source>
        <dbReference type="Proteomes" id="UP000467322"/>
    </source>
</evidence>
<dbReference type="GO" id="GO:0005886">
    <property type="term" value="C:plasma membrane"/>
    <property type="evidence" value="ECO:0007669"/>
    <property type="project" value="TreeGrafter"/>
</dbReference>
<feature type="transmembrane region" description="Helical" evidence="1">
    <location>
        <begin position="6"/>
        <end position="39"/>
    </location>
</feature>
<dbReference type="Proteomes" id="UP000467322">
    <property type="component" value="Unassembled WGS sequence"/>
</dbReference>
<comment type="caution">
    <text evidence="2">The sequence shown here is derived from an EMBL/GenBank/DDBJ whole genome shotgun (WGS) entry which is preliminary data.</text>
</comment>
<name>A0A845MAA4_9RHOB</name>
<keyword evidence="3" id="KW-1185">Reference proteome</keyword>
<dbReference type="PANTHER" id="PTHR35813">
    <property type="entry name" value="INNER MEMBRANE PROTEIN YBAN"/>
    <property type="match status" value="1"/>
</dbReference>
<dbReference type="Pfam" id="PF04304">
    <property type="entry name" value="DUF454"/>
    <property type="match status" value="1"/>
</dbReference>
<proteinExistence type="predicted"/>
<sequence length="117" mass="12463">MKRFGYLVLGWAAVALGGLGVVLPGLPTTPFLLVAAFAFGKGSPRMRAWLVDHAHLGPPIRNWEERGAISRRAKVLAVSMMAALFVLSIVLGLAPWILVVQGLCMGGAAVFVLTRPE</sequence>
<keyword evidence="1" id="KW-1133">Transmembrane helix</keyword>
<organism evidence="2 3">
    <name type="scientific">Maritimibacter harenae</name>
    <dbReference type="NCBI Taxonomy" id="2606218"/>
    <lineage>
        <taxon>Bacteria</taxon>
        <taxon>Pseudomonadati</taxon>
        <taxon>Pseudomonadota</taxon>
        <taxon>Alphaproteobacteria</taxon>
        <taxon>Rhodobacterales</taxon>
        <taxon>Roseobacteraceae</taxon>
        <taxon>Maritimibacter</taxon>
    </lineage>
</organism>
<dbReference type="InterPro" id="IPR007401">
    <property type="entry name" value="DUF454"/>
</dbReference>
<evidence type="ECO:0000256" key="1">
    <source>
        <dbReference type="SAM" id="Phobius"/>
    </source>
</evidence>
<reference evidence="2 3" key="1">
    <citation type="submission" date="2019-12" db="EMBL/GenBank/DDBJ databases">
        <title>Maritimibacter sp. nov. sp. isolated from sea sand.</title>
        <authorList>
            <person name="Kim J."/>
            <person name="Jeong S.E."/>
            <person name="Jung H.S."/>
            <person name="Jeon C.O."/>
        </authorList>
    </citation>
    <scope>NUCLEOTIDE SEQUENCE [LARGE SCALE GENOMIC DNA]</scope>
    <source>
        <strain evidence="2 3">DP07</strain>
    </source>
</reference>
<dbReference type="PANTHER" id="PTHR35813:SF1">
    <property type="entry name" value="INNER MEMBRANE PROTEIN YBAN"/>
    <property type="match status" value="1"/>
</dbReference>
<dbReference type="PIRSF" id="PIRSF016789">
    <property type="entry name" value="DUF454"/>
    <property type="match status" value="1"/>
</dbReference>
<gene>
    <name evidence="2" type="ORF">GQE99_13965</name>
</gene>
<dbReference type="AlphaFoldDB" id="A0A845MAA4"/>
<dbReference type="RefSeq" id="WP_161352243.1">
    <property type="nucleotide sequence ID" value="NZ_WTUX01000017.1"/>
</dbReference>
<accession>A0A845MAA4</accession>